<dbReference type="InterPro" id="IPR006145">
    <property type="entry name" value="PsdUridine_synth_RsuA/RluA"/>
</dbReference>
<keyword evidence="8" id="KW-1185">Reference proteome</keyword>
<dbReference type="GO" id="GO:0003723">
    <property type="term" value="F:RNA binding"/>
    <property type="evidence" value="ECO:0007669"/>
    <property type="project" value="UniProtKB-KW"/>
</dbReference>
<keyword evidence="2 4" id="KW-0694">RNA-binding</keyword>
<dbReference type="SUPFAM" id="SSF55174">
    <property type="entry name" value="Alpha-L RNA-binding motif"/>
    <property type="match status" value="1"/>
</dbReference>
<keyword evidence="3 5" id="KW-0413">Isomerase</keyword>
<dbReference type="STRING" id="290054.SAMN02745114_01571"/>
<dbReference type="InterPro" id="IPR002942">
    <property type="entry name" value="S4_RNA-bd"/>
</dbReference>
<dbReference type="Proteomes" id="UP000190657">
    <property type="component" value="Unassembled WGS sequence"/>
</dbReference>
<dbReference type="EC" id="5.4.99.-" evidence="5"/>
<evidence type="ECO:0000313" key="7">
    <source>
        <dbReference type="EMBL" id="SJZ77330.1"/>
    </source>
</evidence>
<dbReference type="NCBIfam" id="TIGR00093">
    <property type="entry name" value="pseudouridine synthase"/>
    <property type="match status" value="1"/>
</dbReference>
<evidence type="ECO:0000313" key="8">
    <source>
        <dbReference type="Proteomes" id="UP000190657"/>
    </source>
</evidence>
<dbReference type="RefSeq" id="WP_078769008.1">
    <property type="nucleotide sequence ID" value="NZ_FUWW01000021.1"/>
</dbReference>
<dbReference type="Pfam" id="PF01479">
    <property type="entry name" value="S4"/>
    <property type="match status" value="1"/>
</dbReference>
<dbReference type="InterPro" id="IPR036986">
    <property type="entry name" value="S4_RNA-bd_sf"/>
</dbReference>
<evidence type="ECO:0000256" key="4">
    <source>
        <dbReference type="PROSITE-ProRule" id="PRU00182"/>
    </source>
</evidence>
<protein>
    <recommendedName>
        <fullName evidence="5">Pseudouridine synthase</fullName>
        <ecNumber evidence="5">5.4.99.-</ecNumber>
    </recommendedName>
</protein>
<name>A0A1T4NDI7_9FIRM</name>
<dbReference type="CDD" id="cd00165">
    <property type="entry name" value="S4"/>
    <property type="match status" value="1"/>
</dbReference>
<gene>
    <name evidence="7" type="ORF">SAMN02745114_01571</name>
</gene>
<evidence type="ECO:0000256" key="2">
    <source>
        <dbReference type="ARBA" id="ARBA00022884"/>
    </source>
</evidence>
<dbReference type="InterPro" id="IPR020094">
    <property type="entry name" value="TruA/RsuA/RluB/E/F_N"/>
</dbReference>
<dbReference type="SMART" id="SM00363">
    <property type="entry name" value="S4"/>
    <property type="match status" value="1"/>
</dbReference>
<dbReference type="EMBL" id="FUWW01000021">
    <property type="protein sequence ID" value="SJZ77330.1"/>
    <property type="molecule type" value="Genomic_DNA"/>
</dbReference>
<dbReference type="GO" id="GO:0120159">
    <property type="term" value="F:rRNA pseudouridine synthase activity"/>
    <property type="evidence" value="ECO:0007669"/>
    <property type="project" value="UniProtKB-ARBA"/>
</dbReference>
<dbReference type="InterPro" id="IPR042092">
    <property type="entry name" value="PsdUridine_s_RsuA/RluB/E/F_cat"/>
</dbReference>
<comment type="similarity">
    <text evidence="1 5">Belongs to the pseudouridine synthase RsuA family.</text>
</comment>
<feature type="domain" description="RNA-binding S4" evidence="6">
    <location>
        <begin position="2"/>
        <end position="59"/>
    </location>
</feature>
<dbReference type="InterPro" id="IPR050343">
    <property type="entry name" value="RsuA_PseudoU_synthase"/>
</dbReference>
<evidence type="ECO:0000259" key="6">
    <source>
        <dbReference type="SMART" id="SM00363"/>
    </source>
</evidence>
<evidence type="ECO:0000256" key="5">
    <source>
        <dbReference type="RuleBase" id="RU003887"/>
    </source>
</evidence>
<dbReference type="InterPro" id="IPR000748">
    <property type="entry name" value="PsdUridine_synth_RsuA/RluB/E/F"/>
</dbReference>
<reference evidence="7 8" key="1">
    <citation type="submission" date="2017-02" db="EMBL/GenBank/DDBJ databases">
        <authorList>
            <person name="Peterson S.W."/>
        </authorList>
    </citation>
    <scope>NUCLEOTIDE SEQUENCE [LARGE SCALE GENOMIC DNA]</scope>
    <source>
        <strain evidence="7 8">ATCC 51222</strain>
    </source>
</reference>
<dbReference type="GO" id="GO:0000455">
    <property type="term" value="P:enzyme-directed rRNA pseudouridine synthesis"/>
    <property type="evidence" value="ECO:0007669"/>
    <property type="project" value="UniProtKB-ARBA"/>
</dbReference>
<dbReference type="PROSITE" id="PS01149">
    <property type="entry name" value="PSI_RSU"/>
    <property type="match status" value="1"/>
</dbReference>
<dbReference type="Gene3D" id="3.30.70.1560">
    <property type="entry name" value="Alpha-L RNA-binding motif"/>
    <property type="match status" value="1"/>
</dbReference>
<dbReference type="SUPFAM" id="SSF55120">
    <property type="entry name" value="Pseudouridine synthase"/>
    <property type="match status" value="1"/>
</dbReference>
<dbReference type="InterPro" id="IPR018496">
    <property type="entry name" value="PsdUridine_synth_RsuA/RluB_CS"/>
</dbReference>
<dbReference type="OrthoDB" id="9807213at2"/>
<accession>A0A1T4NDI7</accession>
<dbReference type="Gene3D" id="3.10.290.10">
    <property type="entry name" value="RNA-binding S4 domain"/>
    <property type="match status" value="1"/>
</dbReference>
<dbReference type="AlphaFoldDB" id="A0A1T4NDI7"/>
<dbReference type="Pfam" id="PF00849">
    <property type="entry name" value="PseudoU_synth_2"/>
    <property type="match status" value="1"/>
</dbReference>
<evidence type="ECO:0000256" key="1">
    <source>
        <dbReference type="ARBA" id="ARBA00008348"/>
    </source>
</evidence>
<evidence type="ECO:0000256" key="3">
    <source>
        <dbReference type="ARBA" id="ARBA00023235"/>
    </source>
</evidence>
<dbReference type="InterPro" id="IPR020103">
    <property type="entry name" value="PsdUridine_synth_cat_dom_sf"/>
</dbReference>
<dbReference type="Gene3D" id="3.30.70.580">
    <property type="entry name" value="Pseudouridine synthase I, catalytic domain, N-terminal subdomain"/>
    <property type="match status" value="1"/>
</dbReference>
<dbReference type="PROSITE" id="PS50889">
    <property type="entry name" value="S4"/>
    <property type="match status" value="1"/>
</dbReference>
<proteinExistence type="inferred from homology"/>
<dbReference type="PANTHER" id="PTHR47683">
    <property type="entry name" value="PSEUDOURIDINE SYNTHASE FAMILY PROTEIN-RELATED"/>
    <property type="match status" value="1"/>
</dbReference>
<sequence length="234" mass="25674">MTRLDKILSTQLNISRTDAKALLKKGRVSVNGTVTKTADTKCADSDIVTVDGEQIAYSKFVYIMMNKPQGVISASDGKGEKTVVDLLPDDMKRRGLFPAGRLDKDTTGFVLLTDDGEFAHSILSPSKHIDKTYVAHLDKPITAELVEDFRGGMTLNGEKLLEAEITPIDGDLTVCQVVLRQGLYHQVKRMFKKHGITVTALDRVKMGNLSLDSSLKAGESRYLTAEELDLICGK</sequence>
<organism evidence="7 8">
    <name type="scientific">Eubacterium coprostanoligenes</name>
    <dbReference type="NCBI Taxonomy" id="290054"/>
    <lineage>
        <taxon>Bacteria</taxon>
        <taxon>Bacillati</taxon>
        <taxon>Bacillota</taxon>
        <taxon>Clostridia</taxon>
        <taxon>Eubacteriales</taxon>
        <taxon>Eubacteriaceae</taxon>
        <taxon>Eubacterium</taxon>
    </lineage>
</organism>
<dbReference type="PANTHER" id="PTHR47683:SF4">
    <property type="entry name" value="PSEUDOURIDINE SYNTHASE"/>
    <property type="match status" value="1"/>
</dbReference>
<dbReference type="CDD" id="cd02553">
    <property type="entry name" value="PseudoU_synth_RsuA"/>
    <property type="match status" value="1"/>
</dbReference>